<dbReference type="InterPro" id="IPR020846">
    <property type="entry name" value="MFS_dom"/>
</dbReference>
<feature type="transmembrane region" description="Helical" evidence="8">
    <location>
        <begin position="20"/>
        <end position="43"/>
    </location>
</feature>
<feature type="transmembrane region" description="Helical" evidence="8">
    <location>
        <begin position="275"/>
        <end position="298"/>
    </location>
</feature>
<comment type="subcellular location">
    <subcellularLocation>
        <location evidence="1">Cell membrane</location>
        <topology evidence="1">Multi-pass membrane protein</topology>
    </subcellularLocation>
</comment>
<dbReference type="InterPro" id="IPR036259">
    <property type="entry name" value="MFS_trans_sf"/>
</dbReference>
<reference evidence="10" key="1">
    <citation type="submission" date="2022-12" db="EMBL/GenBank/DDBJ databases">
        <title>Gycomyces niveus sp.nov.,a novel actinomycete isolated from soil in Shouguan.</title>
        <authorList>
            <person name="Yang X."/>
        </authorList>
    </citation>
    <scope>NUCLEOTIDE SEQUENCE</scope>
    <source>
        <strain evidence="10">NEAU-A15</strain>
    </source>
</reference>
<feature type="transmembrane region" description="Helical" evidence="8">
    <location>
        <begin position="310"/>
        <end position="332"/>
    </location>
</feature>
<keyword evidence="3" id="KW-0813">Transport</keyword>
<evidence type="ECO:0000256" key="4">
    <source>
        <dbReference type="ARBA" id="ARBA00022475"/>
    </source>
</evidence>
<proteinExistence type="inferred from homology"/>
<feature type="transmembrane region" description="Helical" evidence="8">
    <location>
        <begin position="55"/>
        <end position="73"/>
    </location>
</feature>
<name>A0A9X3SPX5_9ACTN</name>
<dbReference type="PRINTS" id="PR01036">
    <property type="entry name" value="TCRTETB"/>
</dbReference>
<accession>A0A9X3SPX5</accession>
<feature type="transmembrane region" description="Helical" evidence="8">
    <location>
        <begin position="110"/>
        <end position="131"/>
    </location>
</feature>
<dbReference type="EMBL" id="JAPZVP010000006">
    <property type="protein sequence ID" value="MDA1359907.1"/>
    <property type="molecule type" value="Genomic_DNA"/>
</dbReference>
<comment type="similarity">
    <text evidence="2">Belongs to the major facilitator superfamily. TCR/Tet family.</text>
</comment>
<evidence type="ECO:0000256" key="5">
    <source>
        <dbReference type="ARBA" id="ARBA00022692"/>
    </source>
</evidence>
<dbReference type="PANTHER" id="PTHR23501:SF197">
    <property type="entry name" value="COMD"/>
    <property type="match status" value="1"/>
</dbReference>
<feature type="transmembrane region" description="Helical" evidence="8">
    <location>
        <begin position="204"/>
        <end position="225"/>
    </location>
</feature>
<keyword evidence="11" id="KW-1185">Reference proteome</keyword>
<evidence type="ECO:0000256" key="8">
    <source>
        <dbReference type="SAM" id="Phobius"/>
    </source>
</evidence>
<dbReference type="PANTHER" id="PTHR23501">
    <property type="entry name" value="MAJOR FACILITATOR SUPERFAMILY"/>
    <property type="match status" value="1"/>
</dbReference>
<evidence type="ECO:0000256" key="2">
    <source>
        <dbReference type="ARBA" id="ARBA00007520"/>
    </source>
</evidence>
<dbReference type="Pfam" id="PF07690">
    <property type="entry name" value="MFS_1"/>
    <property type="match status" value="1"/>
</dbReference>
<keyword evidence="5 8" id="KW-0812">Transmembrane</keyword>
<evidence type="ECO:0000256" key="3">
    <source>
        <dbReference type="ARBA" id="ARBA00022448"/>
    </source>
</evidence>
<dbReference type="SUPFAM" id="SSF103473">
    <property type="entry name" value="MFS general substrate transporter"/>
    <property type="match status" value="1"/>
</dbReference>
<evidence type="ECO:0000256" key="1">
    <source>
        <dbReference type="ARBA" id="ARBA00004651"/>
    </source>
</evidence>
<gene>
    <name evidence="10" type="ORF">O1R50_09750</name>
</gene>
<evidence type="ECO:0000256" key="6">
    <source>
        <dbReference type="ARBA" id="ARBA00022989"/>
    </source>
</evidence>
<dbReference type="Proteomes" id="UP001146067">
    <property type="component" value="Unassembled WGS sequence"/>
</dbReference>
<feature type="transmembrane region" description="Helical" evidence="8">
    <location>
        <begin position="368"/>
        <end position="388"/>
    </location>
</feature>
<dbReference type="FunFam" id="1.20.1720.10:FF:000004">
    <property type="entry name" value="EmrB/QacA family drug resistance transporter"/>
    <property type="match status" value="1"/>
</dbReference>
<dbReference type="Gene3D" id="1.20.1250.20">
    <property type="entry name" value="MFS general substrate transporter like domains"/>
    <property type="match status" value="1"/>
</dbReference>
<dbReference type="NCBIfam" id="TIGR00711">
    <property type="entry name" value="efflux_EmrB"/>
    <property type="match status" value="1"/>
</dbReference>
<sequence>MSDDNAWTGQRLSGRELFTLFSALMLTMLLAALDQTIVGTALPTIVGDLNGMDDYTWVVTAYLIATAATTPLYGKLSDLYGRRPIILLAITIFLVSSALAGLSQNMLQLVLFRGLQGVGAGGLMTLAFTIVSDVLPPRDRGKYQGLFGAVFALSSVAGPVLGGWLAEVDWRWIFYINLPTGLVALVAVNAVLRKHPIPTRQHKIDYLGAMFLVPAVTCLLLATTWGGQDYAWTSGVILGLFTAAAVLTAAFLVVETRAEEPILPLRMFHQGTFSLASVIGFVFGIAMFAGIVYIPLFFQMVRGYTPTKSGLLMLPMMVGMVATSILSGFVISKAGRYKWFLVGGAVVSTVGLSLFTQVHVDTPLATSAVYLLVLGLGMGMFMQPLVLAMQNIVSMADLGVATSTNTFARTLGGAVGTSVLGAVMNATLDRELTANLPAALAQLSPQEAAAFGGSDLSALTESPTAVQGLPEPVRLVVQQAFTDGMDDVFLVAAVITAVAIVLTLFLPDLVLRGAPDARTEEPDTAADQIRADTLP</sequence>
<dbReference type="InterPro" id="IPR011701">
    <property type="entry name" value="MFS"/>
</dbReference>
<feature type="transmembrane region" description="Helical" evidence="8">
    <location>
        <begin position="85"/>
        <end position="104"/>
    </location>
</feature>
<dbReference type="PROSITE" id="PS50850">
    <property type="entry name" value="MFS"/>
    <property type="match status" value="1"/>
</dbReference>
<dbReference type="AlphaFoldDB" id="A0A9X3SPX5"/>
<protein>
    <submittedName>
        <fullName evidence="10">MDR family MFS transporter</fullName>
    </submittedName>
</protein>
<evidence type="ECO:0000313" key="10">
    <source>
        <dbReference type="EMBL" id="MDA1359907.1"/>
    </source>
</evidence>
<dbReference type="Gene3D" id="1.20.1720.10">
    <property type="entry name" value="Multidrug resistance protein D"/>
    <property type="match status" value="1"/>
</dbReference>
<keyword evidence="4" id="KW-1003">Cell membrane</keyword>
<feature type="transmembrane region" description="Helical" evidence="8">
    <location>
        <begin position="339"/>
        <end position="356"/>
    </location>
</feature>
<evidence type="ECO:0000313" key="11">
    <source>
        <dbReference type="Proteomes" id="UP001146067"/>
    </source>
</evidence>
<dbReference type="RefSeq" id="WP_270109801.1">
    <property type="nucleotide sequence ID" value="NZ_JAPZVP010000006.1"/>
</dbReference>
<dbReference type="GO" id="GO:0005886">
    <property type="term" value="C:plasma membrane"/>
    <property type="evidence" value="ECO:0007669"/>
    <property type="project" value="UniProtKB-SubCell"/>
</dbReference>
<dbReference type="CDD" id="cd17502">
    <property type="entry name" value="MFS_Azr1_MDR_like"/>
    <property type="match status" value="1"/>
</dbReference>
<feature type="transmembrane region" description="Helical" evidence="8">
    <location>
        <begin position="172"/>
        <end position="192"/>
    </location>
</feature>
<comment type="caution">
    <text evidence="10">The sequence shown here is derived from an EMBL/GenBank/DDBJ whole genome shotgun (WGS) entry which is preliminary data.</text>
</comment>
<feature type="transmembrane region" description="Helical" evidence="8">
    <location>
        <begin position="488"/>
        <end position="506"/>
    </location>
</feature>
<evidence type="ECO:0000259" key="9">
    <source>
        <dbReference type="PROSITE" id="PS50850"/>
    </source>
</evidence>
<dbReference type="InterPro" id="IPR004638">
    <property type="entry name" value="EmrB-like"/>
</dbReference>
<organism evidence="10 11">
    <name type="scientific">Glycomyces luteolus</name>
    <dbReference type="NCBI Taxonomy" id="2670330"/>
    <lineage>
        <taxon>Bacteria</taxon>
        <taxon>Bacillati</taxon>
        <taxon>Actinomycetota</taxon>
        <taxon>Actinomycetes</taxon>
        <taxon>Glycomycetales</taxon>
        <taxon>Glycomycetaceae</taxon>
        <taxon>Glycomyces</taxon>
    </lineage>
</organism>
<feature type="transmembrane region" description="Helical" evidence="8">
    <location>
        <begin position="231"/>
        <end position="254"/>
    </location>
</feature>
<keyword evidence="7 8" id="KW-0472">Membrane</keyword>
<dbReference type="GO" id="GO:0022857">
    <property type="term" value="F:transmembrane transporter activity"/>
    <property type="evidence" value="ECO:0007669"/>
    <property type="project" value="InterPro"/>
</dbReference>
<evidence type="ECO:0000256" key="7">
    <source>
        <dbReference type="ARBA" id="ARBA00023136"/>
    </source>
</evidence>
<keyword evidence="6 8" id="KW-1133">Transmembrane helix</keyword>
<feature type="domain" description="Major facilitator superfamily (MFS) profile" evidence="9">
    <location>
        <begin position="20"/>
        <end position="511"/>
    </location>
</feature>
<feature type="transmembrane region" description="Helical" evidence="8">
    <location>
        <begin position="143"/>
        <end position="166"/>
    </location>
</feature>